<organism evidence="1 2">
    <name type="scientific">Achromobacter arsenitoxydans SY8</name>
    <dbReference type="NCBI Taxonomy" id="477184"/>
    <lineage>
        <taxon>Bacteria</taxon>
        <taxon>Pseudomonadati</taxon>
        <taxon>Pseudomonadota</taxon>
        <taxon>Betaproteobacteria</taxon>
        <taxon>Burkholderiales</taxon>
        <taxon>Alcaligenaceae</taxon>
        <taxon>Achromobacter</taxon>
    </lineage>
</organism>
<dbReference type="Proteomes" id="UP000003113">
    <property type="component" value="Unassembled WGS sequence"/>
</dbReference>
<accession>H0F5B8</accession>
<protein>
    <submittedName>
        <fullName evidence="1">Uncharacterized protein</fullName>
    </submittedName>
</protein>
<reference evidence="1 2" key="1">
    <citation type="journal article" date="2012" name="J. Bacteriol.">
        <title>Genome sequence of the highly efficient arsenite-oxidizing bacterium Achromobacter arsenitoxydans SY8.</title>
        <authorList>
            <person name="Li X."/>
            <person name="Hu Y."/>
            <person name="Gong J."/>
            <person name="Lin Y."/>
            <person name="Johnstone L."/>
            <person name="Rensing C."/>
            <person name="Wang G."/>
        </authorList>
    </citation>
    <scope>NUCLEOTIDE SEQUENCE [LARGE SCALE GENOMIC DNA]</scope>
    <source>
        <strain evidence="1 2">SY8</strain>
    </source>
</reference>
<gene>
    <name evidence="1" type="ORF">KYC_09806</name>
</gene>
<evidence type="ECO:0000313" key="2">
    <source>
        <dbReference type="Proteomes" id="UP000003113"/>
    </source>
</evidence>
<keyword evidence="2" id="KW-1185">Reference proteome</keyword>
<evidence type="ECO:0000313" key="1">
    <source>
        <dbReference type="EMBL" id="EHK66432.1"/>
    </source>
</evidence>
<sequence>MSFPDIYSKRIKEFEKIISTTVNDSIAWVMLIGPHRPVGKVAHLL</sequence>
<comment type="caution">
    <text evidence="1">The sequence shown here is derived from an EMBL/GenBank/DDBJ whole genome shotgun (WGS) entry which is preliminary data.</text>
</comment>
<proteinExistence type="predicted"/>
<name>H0F5B8_9BURK</name>
<dbReference type="AlphaFoldDB" id="H0F5B8"/>
<dbReference type="EMBL" id="AGUF01000040">
    <property type="protein sequence ID" value="EHK66432.1"/>
    <property type="molecule type" value="Genomic_DNA"/>
</dbReference>